<evidence type="ECO:0000256" key="13">
    <source>
        <dbReference type="ARBA" id="ARBA00023074"/>
    </source>
</evidence>
<keyword evidence="15" id="KW-0206">Cytoskeleton</keyword>
<evidence type="ECO:0000256" key="5">
    <source>
        <dbReference type="ARBA" id="ARBA00022448"/>
    </source>
</evidence>
<sequence length="117" mass="12965">MEEISGEEVLNISVCVVVSNLSILQCIQSIIGEESYRQDTVNQWTAKIVEQALTLLVKQTKSYKYIVSCAVMQKSGAGLHTANSCYWDTVTDGSCTVKWENRTMYCVVSVFAVSLTP</sequence>
<reference evidence="22" key="3">
    <citation type="submission" date="2025-09" db="UniProtKB">
        <authorList>
            <consortium name="Ensembl"/>
        </authorList>
    </citation>
    <scope>IDENTIFICATION</scope>
</reference>
<evidence type="ECO:0000256" key="21">
    <source>
        <dbReference type="ARBA" id="ARBA00046439"/>
    </source>
</evidence>
<evidence type="ECO:0000256" key="3">
    <source>
        <dbReference type="ARBA" id="ARBA00004629"/>
    </source>
</evidence>
<evidence type="ECO:0000256" key="11">
    <source>
        <dbReference type="ARBA" id="ARBA00022838"/>
    </source>
</evidence>
<keyword evidence="6" id="KW-0158">Chromosome</keyword>
<dbReference type="AlphaFoldDB" id="A0A4W5KG34"/>
<dbReference type="GO" id="GO:0005634">
    <property type="term" value="C:nucleus"/>
    <property type="evidence" value="ECO:0007669"/>
    <property type="project" value="UniProtKB-SubCell"/>
</dbReference>
<evidence type="ECO:0000256" key="18">
    <source>
        <dbReference type="ARBA" id="ARBA00023328"/>
    </source>
</evidence>
<keyword evidence="14" id="KW-0505">Motor protein</keyword>
<name>A0A4W5KG34_9TELE</name>
<evidence type="ECO:0000256" key="9">
    <source>
        <dbReference type="ARBA" id="ARBA00022701"/>
    </source>
</evidence>
<evidence type="ECO:0000256" key="6">
    <source>
        <dbReference type="ARBA" id="ARBA00022454"/>
    </source>
</evidence>
<keyword evidence="17" id="KW-0131">Cell cycle</keyword>
<keyword evidence="12" id="KW-0243">Dynein</keyword>
<proteinExistence type="inferred from homology"/>
<evidence type="ECO:0000256" key="7">
    <source>
        <dbReference type="ARBA" id="ARBA00022490"/>
    </source>
</evidence>
<dbReference type="GO" id="GO:0005868">
    <property type="term" value="C:cytoplasmic dynein complex"/>
    <property type="evidence" value="ECO:0007669"/>
    <property type="project" value="TreeGrafter"/>
</dbReference>
<dbReference type="PANTHER" id="PTHR21255:SF20">
    <property type="entry name" value="DYNEIN LIGHT CHAIN TCTEX-TYPE 3"/>
    <property type="match status" value="1"/>
</dbReference>
<comment type="subunit">
    <text evidence="21">Homodimer. The cytoplasmic dynein 1 complex consists of two catalytic heavy chains (HCs) and a number of non-catalytic subunits presented by intermediate chains (ICs), light intermediate chains (LICs) and light chains (LCs); the composition seems to vary in respect to the IC, LIC and LC composition. The heavy chain homodimer serves as a scaffold for the probable homodimeric assembly of the respective non-catalytic subunits. The ICs and LICs bind directly to the HC dimer and the LCs assemble on the IC dimer. DYNLT1 and DYNLT3 compete for association with dynein IC (DYNC1I1 or DYNC1I2). Self-associates. Interacts with DYNC1I1 and DYNC1I2. Interacts with BUB3. Interacts with SATB1 in nucleus to form complex with matrix attachment regions (MARs) of DNA.</text>
</comment>
<dbReference type="Pfam" id="PF03645">
    <property type="entry name" value="Tctex-1"/>
    <property type="match status" value="1"/>
</dbReference>
<dbReference type="GeneTree" id="ENSGT00940000155009"/>
<dbReference type="GO" id="GO:0005737">
    <property type="term" value="C:cytoplasm"/>
    <property type="evidence" value="ECO:0007669"/>
    <property type="project" value="TreeGrafter"/>
</dbReference>
<evidence type="ECO:0000256" key="4">
    <source>
        <dbReference type="ARBA" id="ARBA00005361"/>
    </source>
</evidence>
<evidence type="ECO:0000313" key="23">
    <source>
        <dbReference type="Proteomes" id="UP000314982"/>
    </source>
</evidence>
<evidence type="ECO:0000256" key="1">
    <source>
        <dbReference type="ARBA" id="ARBA00004123"/>
    </source>
</evidence>
<dbReference type="GO" id="GO:0051301">
    <property type="term" value="P:cell division"/>
    <property type="evidence" value="ECO:0007669"/>
    <property type="project" value="UniProtKB-KW"/>
</dbReference>
<comment type="subcellular location">
    <subcellularLocation>
        <location evidence="3">Chromosome</location>
        <location evidence="3">Centromere</location>
        <location evidence="3">Kinetochore</location>
    </subcellularLocation>
    <subcellularLocation>
        <location evidence="2">Cytoplasm</location>
        <location evidence="2">Cytoskeleton</location>
    </subcellularLocation>
    <subcellularLocation>
        <location evidence="1">Nucleus</location>
    </subcellularLocation>
</comment>
<keyword evidence="9" id="KW-0493">Microtubule</keyword>
<evidence type="ECO:0000256" key="10">
    <source>
        <dbReference type="ARBA" id="ARBA00022776"/>
    </source>
</evidence>
<evidence type="ECO:0000256" key="15">
    <source>
        <dbReference type="ARBA" id="ARBA00023212"/>
    </source>
</evidence>
<comment type="function">
    <text evidence="19">Acts as one of several non-catalytic accessory components of the cytoplasmic dynein 1 complex that are thought to be involved in linking dynein to cargos and to adapter proteins that regulate dynein function. Cytoplasmic dynein 1 acts as a motor for the intracellular retrograde motility of vesicles and organelles along microtubules. Probably binds BUB3 as part of transport cargo. Required for the efficient progression through mitosis.</text>
</comment>
<accession>A0A4W5KG34</accession>
<evidence type="ECO:0000256" key="12">
    <source>
        <dbReference type="ARBA" id="ARBA00023017"/>
    </source>
</evidence>
<evidence type="ECO:0000313" key="22">
    <source>
        <dbReference type="Ensembl" id="ENSHHUP00000010931.1"/>
    </source>
</evidence>
<keyword evidence="10" id="KW-0498">Mitosis</keyword>
<keyword evidence="7" id="KW-0963">Cytoplasm</keyword>
<keyword evidence="11" id="KW-0995">Kinetochore</keyword>
<dbReference type="InterPro" id="IPR005334">
    <property type="entry name" value="Tctex-1-like"/>
</dbReference>
<evidence type="ECO:0000256" key="20">
    <source>
        <dbReference type="ARBA" id="ARBA00039901"/>
    </source>
</evidence>
<dbReference type="Proteomes" id="UP000314982">
    <property type="component" value="Unassembled WGS sequence"/>
</dbReference>
<dbReference type="GO" id="GO:0007018">
    <property type="term" value="P:microtubule-based movement"/>
    <property type="evidence" value="ECO:0007669"/>
    <property type="project" value="TreeGrafter"/>
</dbReference>
<keyword evidence="13" id="KW-0944">Nitration</keyword>
<dbReference type="InterPro" id="IPR038586">
    <property type="entry name" value="Tctex-1-like_sf"/>
</dbReference>
<comment type="similarity">
    <text evidence="4">Belongs to the dynein light chain Tctex-type family.</text>
</comment>
<keyword evidence="23" id="KW-1185">Reference proteome</keyword>
<dbReference type="GO" id="GO:0000776">
    <property type="term" value="C:kinetochore"/>
    <property type="evidence" value="ECO:0007669"/>
    <property type="project" value="UniProtKB-KW"/>
</dbReference>
<dbReference type="PANTHER" id="PTHR21255">
    <property type="entry name" value="T-COMPLEX-ASSOCIATED-TESTIS-EXPRESSED 1/ DYNEIN LIGHT CHAIN"/>
    <property type="match status" value="1"/>
</dbReference>
<dbReference type="GO" id="GO:0005874">
    <property type="term" value="C:microtubule"/>
    <property type="evidence" value="ECO:0007669"/>
    <property type="project" value="UniProtKB-KW"/>
</dbReference>
<dbReference type="Ensembl" id="ENSHHUT00000011278.1">
    <property type="protein sequence ID" value="ENSHHUP00000010931.1"/>
    <property type="gene ID" value="ENSHHUG00000006686.1"/>
</dbReference>
<evidence type="ECO:0000256" key="17">
    <source>
        <dbReference type="ARBA" id="ARBA00023306"/>
    </source>
</evidence>
<keyword evidence="16" id="KW-0539">Nucleus</keyword>
<keyword evidence="18" id="KW-0137">Centromere</keyword>
<evidence type="ECO:0000256" key="16">
    <source>
        <dbReference type="ARBA" id="ARBA00023242"/>
    </source>
</evidence>
<evidence type="ECO:0000256" key="14">
    <source>
        <dbReference type="ARBA" id="ARBA00023175"/>
    </source>
</evidence>
<reference evidence="23" key="1">
    <citation type="submission" date="2018-06" db="EMBL/GenBank/DDBJ databases">
        <title>Genome assembly of Danube salmon.</title>
        <authorList>
            <person name="Macqueen D.J."/>
            <person name="Gundappa M.K."/>
        </authorList>
    </citation>
    <scope>NUCLEOTIDE SEQUENCE [LARGE SCALE GENOMIC DNA]</scope>
</reference>
<keyword evidence="5" id="KW-0813">Transport</keyword>
<keyword evidence="8" id="KW-0132">Cell division</keyword>
<evidence type="ECO:0000256" key="2">
    <source>
        <dbReference type="ARBA" id="ARBA00004245"/>
    </source>
</evidence>
<protein>
    <recommendedName>
        <fullName evidence="20">Dynein light chain Tctex-type 3</fullName>
    </recommendedName>
</protein>
<organism evidence="22 23">
    <name type="scientific">Hucho hucho</name>
    <name type="common">huchen</name>
    <dbReference type="NCBI Taxonomy" id="62062"/>
    <lineage>
        <taxon>Eukaryota</taxon>
        <taxon>Metazoa</taxon>
        <taxon>Chordata</taxon>
        <taxon>Craniata</taxon>
        <taxon>Vertebrata</taxon>
        <taxon>Euteleostomi</taxon>
        <taxon>Actinopterygii</taxon>
        <taxon>Neopterygii</taxon>
        <taxon>Teleostei</taxon>
        <taxon>Protacanthopterygii</taxon>
        <taxon>Salmoniformes</taxon>
        <taxon>Salmonidae</taxon>
        <taxon>Salmoninae</taxon>
        <taxon>Hucho</taxon>
    </lineage>
</organism>
<dbReference type="Gene3D" id="3.30.1140.40">
    <property type="entry name" value="Tctex-1"/>
    <property type="match status" value="1"/>
</dbReference>
<evidence type="ECO:0000256" key="8">
    <source>
        <dbReference type="ARBA" id="ARBA00022618"/>
    </source>
</evidence>
<reference evidence="22" key="2">
    <citation type="submission" date="2025-08" db="UniProtKB">
        <authorList>
            <consortium name="Ensembl"/>
        </authorList>
    </citation>
    <scope>IDENTIFICATION</scope>
</reference>
<evidence type="ECO:0000256" key="19">
    <source>
        <dbReference type="ARBA" id="ARBA00037393"/>
    </source>
</evidence>
<dbReference type="GO" id="GO:0045505">
    <property type="term" value="F:dynein intermediate chain binding"/>
    <property type="evidence" value="ECO:0007669"/>
    <property type="project" value="TreeGrafter"/>
</dbReference>
<dbReference type="STRING" id="62062.ENSHHUP00000010931"/>